<dbReference type="InterPro" id="IPR013651">
    <property type="entry name" value="ATP-grasp_RimK-type"/>
</dbReference>
<keyword evidence="2" id="KW-0067">ATP-binding</keyword>
<keyword evidence="5" id="KW-1185">Reference proteome</keyword>
<dbReference type="GO" id="GO:0046872">
    <property type="term" value="F:metal ion binding"/>
    <property type="evidence" value="ECO:0007669"/>
    <property type="project" value="InterPro"/>
</dbReference>
<dbReference type="EMBL" id="JFKC01000027">
    <property type="protein sequence ID" value="OSQ45283.1"/>
    <property type="molecule type" value="Genomic_DNA"/>
</dbReference>
<dbReference type="RefSeq" id="WP_085641141.1">
    <property type="nucleotide sequence ID" value="NZ_JFKC01000027.1"/>
</dbReference>
<dbReference type="InterPro" id="IPR011761">
    <property type="entry name" value="ATP-grasp"/>
</dbReference>
<evidence type="ECO:0000313" key="4">
    <source>
        <dbReference type="EMBL" id="OSQ45283.1"/>
    </source>
</evidence>
<evidence type="ECO:0000259" key="3">
    <source>
        <dbReference type="PROSITE" id="PS50975"/>
    </source>
</evidence>
<feature type="domain" description="ATP-grasp" evidence="3">
    <location>
        <begin position="227"/>
        <end position="481"/>
    </location>
</feature>
<dbReference type="PROSITE" id="PS50975">
    <property type="entry name" value="ATP_GRASP"/>
    <property type="match status" value="1"/>
</dbReference>
<evidence type="ECO:0000313" key="5">
    <source>
        <dbReference type="Proteomes" id="UP000193926"/>
    </source>
</evidence>
<organism evidence="4 5">
    <name type="scientific">Marivita geojedonensis</name>
    <dbReference type="NCBI Taxonomy" id="1123756"/>
    <lineage>
        <taxon>Bacteria</taxon>
        <taxon>Pseudomonadati</taxon>
        <taxon>Pseudomonadota</taxon>
        <taxon>Alphaproteobacteria</taxon>
        <taxon>Rhodobacterales</taxon>
        <taxon>Roseobacteraceae</taxon>
        <taxon>Marivita</taxon>
    </lineage>
</organism>
<comment type="caution">
    <text evidence="4">The sequence shown here is derived from an EMBL/GenBank/DDBJ whole genome shotgun (WGS) entry which is preliminary data.</text>
</comment>
<dbReference type="SUPFAM" id="SSF56059">
    <property type="entry name" value="Glutathione synthetase ATP-binding domain-like"/>
    <property type="match status" value="1"/>
</dbReference>
<dbReference type="GO" id="GO:0018169">
    <property type="term" value="F:ribosomal S6-glutamic acid ligase activity"/>
    <property type="evidence" value="ECO:0007669"/>
    <property type="project" value="TreeGrafter"/>
</dbReference>
<dbReference type="Gene3D" id="3.30.1490.20">
    <property type="entry name" value="ATP-grasp fold, A domain"/>
    <property type="match status" value="1"/>
</dbReference>
<sequence>MNEIKILQSRMNIGYKYGLKQYFLHCELHFPIDRQIQSSLPVYLSNCISEIVGSNIQNEPPYWAGNDRENLLQAICYAIKVLQDISRIPTCESGKIVETKSVYKDISGIIYTLALPTYAPKITNFLLAKLLEEVQKEIDVTSRIDSKNEQIINLNRILDDLDKASPKASNPPKLIDVAFKRNIPMIGLPDGVWQFGWAKNSRLFRSTISDDSPAISVSWAKQKANINRLLKMGNVSVPEQRRVQSIQHALDFVEKYGYPVVVKAPNLAKGQGVKPNLNNEFELQDAFQEISKIGKDVLIERHIDGYDVRVEVIKGKFACAWARHPARVTGDGEKTIEQLIEEVNSNPQRTRRGTFGLYKIKIDTEVERFLELQNLSKFSIPRKGQTVKLRRLPNSSAGGTKERVSEEIHQDNIDLCIKAARLLRLDIAGIDFITSNHKKSWKENGAAICEVNATPQMGSIYPESIDMIFESYIDGQGRIPISLILTNIKSHAKIISNEIRSKLANQEIHIIDTLNQISTSPSDLQGKILPSLMDTEVEGVILICDHQDLLRRGLPIDMCDVIFVSEWSGDLTDLYNVLELISPHVREGIFSPKNNHAIRGAMSSNFEILDANQFRERIKDKYLRSALEVLRSASN</sequence>
<dbReference type="Pfam" id="PF07478">
    <property type="entry name" value="Dala_Dala_lig_C"/>
    <property type="match status" value="1"/>
</dbReference>
<evidence type="ECO:0000256" key="1">
    <source>
        <dbReference type="ARBA" id="ARBA00022598"/>
    </source>
</evidence>
<dbReference type="Gene3D" id="3.30.470.20">
    <property type="entry name" value="ATP-grasp fold, B domain"/>
    <property type="match status" value="1"/>
</dbReference>
<name>A0A1X4NEB2_9RHOB</name>
<dbReference type="GO" id="GO:0005737">
    <property type="term" value="C:cytoplasm"/>
    <property type="evidence" value="ECO:0007669"/>
    <property type="project" value="TreeGrafter"/>
</dbReference>
<protein>
    <recommendedName>
        <fullName evidence="3">ATP-grasp domain-containing protein</fullName>
    </recommendedName>
</protein>
<dbReference type="GO" id="GO:0005524">
    <property type="term" value="F:ATP binding"/>
    <property type="evidence" value="ECO:0007669"/>
    <property type="project" value="UniProtKB-UniRule"/>
</dbReference>
<dbReference type="PANTHER" id="PTHR21621:SF0">
    <property type="entry name" value="BETA-CITRYLGLUTAMATE SYNTHASE B-RELATED"/>
    <property type="match status" value="1"/>
</dbReference>
<accession>A0A1X4NEB2</accession>
<dbReference type="AlphaFoldDB" id="A0A1X4NEB2"/>
<dbReference type="GO" id="GO:0008716">
    <property type="term" value="F:D-alanine-D-alanine ligase activity"/>
    <property type="evidence" value="ECO:0007669"/>
    <property type="project" value="InterPro"/>
</dbReference>
<gene>
    <name evidence="4" type="ORF">MGEO_18375</name>
</gene>
<dbReference type="InterPro" id="IPR011095">
    <property type="entry name" value="Dala_Dala_lig_C"/>
</dbReference>
<reference evidence="4 5" key="1">
    <citation type="submission" date="2014-03" db="EMBL/GenBank/DDBJ databases">
        <title>The draft genome sequence of Marivita geojedonensis KCTC 23882.</title>
        <authorList>
            <person name="Lai Q."/>
            <person name="Shao Z."/>
        </authorList>
    </citation>
    <scope>NUCLEOTIDE SEQUENCE [LARGE SCALE GENOMIC DNA]</scope>
    <source>
        <strain evidence="4 5">DPG-138</strain>
    </source>
</reference>
<dbReference type="GO" id="GO:0009432">
    <property type="term" value="P:SOS response"/>
    <property type="evidence" value="ECO:0007669"/>
    <property type="project" value="TreeGrafter"/>
</dbReference>
<keyword evidence="1" id="KW-0436">Ligase</keyword>
<dbReference type="OrthoDB" id="9803907at2"/>
<dbReference type="InterPro" id="IPR013815">
    <property type="entry name" value="ATP_grasp_subdomain_1"/>
</dbReference>
<proteinExistence type="predicted"/>
<dbReference type="STRING" id="1123756.MGEO_18375"/>
<keyword evidence="2" id="KW-0547">Nucleotide-binding</keyword>
<evidence type="ECO:0000256" key="2">
    <source>
        <dbReference type="PROSITE-ProRule" id="PRU00409"/>
    </source>
</evidence>
<dbReference type="Proteomes" id="UP000193926">
    <property type="component" value="Unassembled WGS sequence"/>
</dbReference>
<dbReference type="Pfam" id="PF08443">
    <property type="entry name" value="RimK"/>
    <property type="match status" value="1"/>
</dbReference>
<dbReference type="PANTHER" id="PTHR21621">
    <property type="entry name" value="RIBOSOMAL PROTEIN S6 MODIFICATION PROTEIN"/>
    <property type="match status" value="1"/>
</dbReference>